<reference evidence="2" key="1">
    <citation type="submission" date="2020-05" db="EMBL/GenBank/DDBJ databases">
        <authorList>
            <person name="Chiriac C."/>
            <person name="Salcher M."/>
            <person name="Ghai R."/>
            <person name="Kavagutti S V."/>
        </authorList>
    </citation>
    <scope>NUCLEOTIDE SEQUENCE</scope>
</reference>
<feature type="region of interest" description="Disordered" evidence="1">
    <location>
        <begin position="36"/>
        <end position="83"/>
    </location>
</feature>
<name>A0A6J7JAV8_9ZZZZ</name>
<dbReference type="EMBL" id="CAFBMH010000219">
    <property type="protein sequence ID" value="CAB4939837.1"/>
    <property type="molecule type" value="Genomic_DNA"/>
</dbReference>
<feature type="region of interest" description="Disordered" evidence="1">
    <location>
        <begin position="136"/>
        <end position="163"/>
    </location>
</feature>
<sequence>MLILHDRGELHATRLGHVAHALRRVGRVHVAQLGRSARDGRHREELRQTGPGHDARVARSSKTATTPKRDAHQMPGRGLARDRLDREIDHERLGRAAIEQLACPQLTGSLFEAAKVDVAAAQPRAFGRQLAHAGGVHEDASALHDRDEADDPGGEHDRAREEHHVVDLADRCAVG</sequence>
<feature type="compositionally biased region" description="Basic and acidic residues" evidence="1">
    <location>
        <begin position="36"/>
        <end position="57"/>
    </location>
</feature>
<organism evidence="2">
    <name type="scientific">freshwater metagenome</name>
    <dbReference type="NCBI Taxonomy" id="449393"/>
    <lineage>
        <taxon>unclassified sequences</taxon>
        <taxon>metagenomes</taxon>
        <taxon>ecological metagenomes</taxon>
    </lineage>
</organism>
<gene>
    <name evidence="2" type="ORF">UFOPK3543_03185</name>
</gene>
<protein>
    <submittedName>
        <fullName evidence="2">Unannotated protein</fullName>
    </submittedName>
</protein>
<evidence type="ECO:0000313" key="2">
    <source>
        <dbReference type="EMBL" id="CAB4939837.1"/>
    </source>
</evidence>
<dbReference type="AlphaFoldDB" id="A0A6J7JAV8"/>
<proteinExistence type="predicted"/>
<evidence type="ECO:0000256" key="1">
    <source>
        <dbReference type="SAM" id="MobiDB-lite"/>
    </source>
</evidence>
<accession>A0A6J7JAV8</accession>